<accession>A0A433JCR9</accession>
<feature type="domain" description="N-acetyltransferase" evidence="3">
    <location>
        <begin position="2"/>
        <end position="149"/>
    </location>
</feature>
<dbReference type="InterPro" id="IPR016181">
    <property type="entry name" value="Acyl_CoA_acyltransferase"/>
</dbReference>
<dbReference type="RefSeq" id="WP_126995652.1">
    <property type="nucleotide sequence ID" value="NZ_CP173191.1"/>
</dbReference>
<proteinExistence type="predicted"/>
<evidence type="ECO:0000313" key="5">
    <source>
        <dbReference type="Proteomes" id="UP000280346"/>
    </source>
</evidence>
<evidence type="ECO:0000256" key="1">
    <source>
        <dbReference type="ARBA" id="ARBA00022679"/>
    </source>
</evidence>
<organism evidence="4 5">
    <name type="scientific">Azospirillum doebereinerae</name>
    <dbReference type="NCBI Taxonomy" id="92933"/>
    <lineage>
        <taxon>Bacteria</taxon>
        <taxon>Pseudomonadati</taxon>
        <taxon>Pseudomonadota</taxon>
        <taxon>Alphaproteobacteria</taxon>
        <taxon>Rhodospirillales</taxon>
        <taxon>Azospirillaceae</taxon>
        <taxon>Azospirillum</taxon>
    </lineage>
</organism>
<keyword evidence="5" id="KW-1185">Reference proteome</keyword>
<dbReference type="Pfam" id="PF13673">
    <property type="entry name" value="Acetyltransf_10"/>
    <property type="match status" value="1"/>
</dbReference>
<dbReference type="OrthoDB" id="9797417at2"/>
<gene>
    <name evidence="4" type="ORF">EJ913_05610</name>
</gene>
<keyword evidence="2" id="KW-0012">Acyltransferase</keyword>
<sequence length="151" mass="16823">MIGIRAARADDLARNAEIWRSAVLATHHFLTPRHFAEIGDLVRTTYLPTADLLVAVDERDVPHGFLGASGDHIDALFVHAGSRGGGFGRRLVDHLRQGRDDVTVDVNEQNESGRGFYERLGFAVHGRSETDDDGRPYPLLRLRWRRTAATP</sequence>
<keyword evidence="1 4" id="KW-0808">Transferase</keyword>
<dbReference type="GO" id="GO:0016747">
    <property type="term" value="F:acyltransferase activity, transferring groups other than amino-acyl groups"/>
    <property type="evidence" value="ECO:0007669"/>
    <property type="project" value="InterPro"/>
</dbReference>
<comment type="caution">
    <text evidence="4">The sequence shown here is derived from an EMBL/GenBank/DDBJ whole genome shotgun (WGS) entry which is preliminary data.</text>
</comment>
<protein>
    <submittedName>
        <fullName evidence="4">Acetyltransferase</fullName>
    </submittedName>
</protein>
<evidence type="ECO:0000259" key="3">
    <source>
        <dbReference type="PROSITE" id="PS51186"/>
    </source>
</evidence>
<dbReference type="PANTHER" id="PTHR43800">
    <property type="entry name" value="PEPTIDYL-LYSINE N-ACETYLTRANSFERASE YJAB"/>
    <property type="match status" value="1"/>
</dbReference>
<evidence type="ECO:0000313" key="4">
    <source>
        <dbReference type="EMBL" id="RUQ74524.1"/>
    </source>
</evidence>
<reference evidence="4 5" key="1">
    <citation type="submission" date="2018-12" db="EMBL/GenBank/DDBJ databases">
        <authorList>
            <person name="Yang Y."/>
        </authorList>
    </citation>
    <scope>NUCLEOTIDE SEQUENCE [LARGE SCALE GENOMIC DNA]</scope>
    <source>
        <strain evidence="4 5">GSF71</strain>
    </source>
</reference>
<evidence type="ECO:0000256" key="2">
    <source>
        <dbReference type="ARBA" id="ARBA00023315"/>
    </source>
</evidence>
<dbReference type="EMBL" id="RZIJ01000003">
    <property type="protein sequence ID" value="RUQ74524.1"/>
    <property type="molecule type" value="Genomic_DNA"/>
</dbReference>
<dbReference type="AlphaFoldDB" id="A0A433JCR9"/>
<dbReference type="SUPFAM" id="SSF55729">
    <property type="entry name" value="Acyl-CoA N-acyltransferases (Nat)"/>
    <property type="match status" value="1"/>
</dbReference>
<dbReference type="Proteomes" id="UP000280346">
    <property type="component" value="Unassembled WGS sequence"/>
</dbReference>
<name>A0A433JCR9_9PROT</name>
<dbReference type="NCBIfam" id="NF007807">
    <property type="entry name" value="PRK10514.1"/>
    <property type="match status" value="1"/>
</dbReference>
<dbReference type="PANTHER" id="PTHR43800:SF1">
    <property type="entry name" value="PEPTIDYL-LYSINE N-ACETYLTRANSFERASE YJAB"/>
    <property type="match status" value="1"/>
</dbReference>
<dbReference type="Gene3D" id="3.40.630.30">
    <property type="match status" value="1"/>
</dbReference>
<dbReference type="PROSITE" id="PS51186">
    <property type="entry name" value="GNAT"/>
    <property type="match status" value="1"/>
</dbReference>
<dbReference type="InterPro" id="IPR000182">
    <property type="entry name" value="GNAT_dom"/>
</dbReference>